<proteinExistence type="predicted"/>
<name>A0ABQ9IJJ1_9NEOP</name>
<dbReference type="Proteomes" id="UP001159363">
    <property type="component" value="Chromosome 1"/>
</dbReference>
<keyword evidence="3" id="KW-1185">Reference proteome</keyword>
<feature type="compositionally biased region" description="Basic and acidic residues" evidence="1">
    <location>
        <begin position="119"/>
        <end position="134"/>
    </location>
</feature>
<protein>
    <submittedName>
        <fullName evidence="2">Uncharacterized protein</fullName>
    </submittedName>
</protein>
<organism evidence="2 3">
    <name type="scientific">Dryococelus australis</name>
    <dbReference type="NCBI Taxonomy" id="614101"/>
    <lineage>
        <taxon>Eukaryota</taxon>
        <taxon>Metazoa</taxon>
        <taxon>Ecdysozoa</taxon>
        <taxon>Arthropoda</taxon>
        <taxon>Hexapoda</taxon>
        <taxon>Insecta</taxon>
        <taxon>Pterygota</taxon>
        <taxon>Neoptera</taxon>
        <taxon>Polyneoptera</taxon>
        <taxon>Phasmatodea</taxon>
        <taxon>Verophasmatodea</taxon>
        <taxon>Anareolatae</taxon>
        <taxon>Phasmatidae</taxon>
        <taxon>Eurycanthinae</taxon>
        <taxon>Dryococelus</taxon>
    </lineage>
</organism>
<sequence length="196" mass="22644">MEAHKKEKTVEEWKQKISIAHSEYQPRDMFYDDGIGLFLELYQQESWLGAKRSVLEETDDDDNQPLHKLADLLRRGCQYIDAEAVVSFNDNLSTERVERVVPLTQSNPSDEADQEDDDKNNGQEDESKQTVEDLNIKNHDEALCAVRDLEKYIALKNCPMFVDLMQDATGLSQKATIQKTVWEQTLMNMWQNTALT</sequence>
<evidence type="ECO:0000256" key="1">
    <source>
        <dbReference type="SAM" id="MobiDB-lite"/>
    </source>
</evidence>
<reference evidence="2 3" key="1">
    <citation type="submission" date="2023-02" db="EMBL/GenBank/DDBJ databases">
        <title>LHISI_Scaffold_Assembly.</title>
        <authorList>
            <person name="Stuart O.P."/>
            <person name="Cleave R."/>
            <person name="Magrath M.J.L."/>
            <person name="Mikheyev A.S."/>
        </authorList>
    </citation>
    <scope>NUCLEOTIDE SEQUENCE [LARGE SCALE GENOMIC DNA]</scope>
    <source>
        <strain evidence="2">Daus_M_001</strain>
        <tissue evidence="2">Leg muscle</tissue>
    </source>
</reference>
<accession>A0ABQ9IJJ1</accession>
<feature type="region of interest" description="Disordered" evidence="1">
    <location>
        <begin position="100"/>
        <end position="134"/>
    </location>
</feature>
<evidence type="ECO:0000313" key="3">
    <source>
        <dbReference type="Proteomes" id="UP001159363"/>
    </source>
</evidence>
<gene>
    <name evidence="2" type="ORF">PR048_002146</name>
</gene>
<comment type="caution">
    <text evidence="2">The sequence shown here is derived from an EMBL/GenBank/DDBJ whole genome shotgun (WGS) entry which is preliminary data.</text>
</comment>
<evidence type="ECO:0000313" key="2">
    <source>
        <dbReference type="EMBL" id="KAJ8896801.1"/>
    </source>
</evidence>
<dbReference type="EMBL" id="JARBHB010000001">
    <property type="protein sequence ID" value="KAJ8896801.1"/>
    <property type="molecule type" value="Genomic_DNA"/>
</dbReference>